<evidence type="ECO:0000313" key="3">
    <source>
        <dbReference type="Proteomes" id="UP001527090"/>
    </source>
</evidence>
<comment type="caution">
    <text evidence="2">The sequence shown here is derived from an EMBL/GenBank/DDBJ whole genome shotgun (WGS) entry which is preliminary data.</text>
</comment>
<dbReference type="Gene3D" id="2.40.30.200">
    <property type="match status" value="1"/>
</dbReference>
<protein>
    <submittedName>
        <fullName evidence="2">Phage tail family protein</fullName>
    </submittedName>
</protein>
<feature type="domain" description="Siphovirus-type tail component RIFT-related" evidence="1">
    <location>
        <begin position="24"/>
        <end position="120"/>
    </location>
</feature>
<evidence type="ECO:0000259" key="1">
    <source>
        <dbReference type="Pfam" id="PF05709"/>
    </source>
</evidence>
<sequence length="183" mass="20256">MTLEYDVRVNGTWLSTVGAALYERRLPILPETEENTLKIAGTDGELDFGSTYAPRLIELTLYITSPPSEFHTTLARLARIFNGSRREITVEFSDIPGRTYRAVNNGTLALDGQVGSRMVVVSLKANDPWPESSEKVSEVTITRSPETINVESSGDVRAQPVLVLTNTGTNTIRSFRITNEYTT</sequence>
<dbReference type="InterPro" id="IPR008841">
    <property type="entry name" value="Siphovirus-type_tail_N"/>
</dbReference>
<gene>
    <name evidence="2" type="ORF">M5X04_27105</name>
</gene>
<proteinExistence type="predicted"/>
<dbReference type="RefSeq" id="WP_268633059.1">
    <property type="nucleotide sequence ID" value="NZ_JAMDLY010000024.1"/>
</dbReference>
<accession>A0ABT4EKM5</accession>
<name>A0ABT4EKM5_PAEAL</name>
<dbReference type="Proteomes" id="UP001527090">
    <property type="component" value="Unassembled WGS sequence"/>
</dbReference>
<dbReference type="Pfam" id="PF05709">
    <property type="entry name" value="Sipho_tail"/>
    <property type="match status" value="1"/>
</dbReference>
<evidence type="ECO:0000313" key="2">
    <source>
        <dbReference type="EMBL" id="MCY9532983.1"/>
    </source>
</evidence>
<dbReference type="EMBL" id="JAMDLY010000024">
    <property type="protein sequence ID" value="MCY9532983.1"/>
    <property type="molecule type" value="Genomic_DNA"/>
</dbReference>
<keyword evidence="3" id="KW-1185">Reference proteome</keyword>
<organism evidence="2 3">
    <name type="scientific">Paenibacillus alvei</name>
    <name type="common">Bacillus alvei</name>
    <dbReference type="NCBI Taxonomy" id="44250"/>
    <lineage>
        <taxon>Bacteria</taxon>
        <taxon>Bacillati</taxon>
        <taxon>Bacillota</taxon>
        <taxon>Bacilli</taxon>
        <taxon>Bacillales</taxon>
        <taxon>Paenibacillaceae</taxon>
        <taxon>Paenibacillus</taxon>
    </lineage>
</organism>
<reference evidence="2 3" key="1">
    <citation type="submission" date="2022-05" db="EMBL/GenBank/DDBJ databases">
        <title>Genome Sequencing of Bee-Associated Microbes.</title>
        <authorList>
            <person name="Dunlap C."/>
        </authorList>
    </citation>
    <scope>NUCLEOTIDE SEQUENCE [LARGE SCALE GENOMIC DNA]</scope>
    <source>
        <strain evidence="2 3">NRRL NRS-750</strain>
    </source>
</reference>